<sequence length="362" mass="41402">MSSRPPSPDPRPGLLRLPPEIVCMLTNFIDDIRTFTNVSSSNKYLYNSLKLTHPQTILRLAAGSGPALFQPHPTFLVTITARSASAWALTQPNRDEILCKAFSGDIDTLYEFCLTHGTLTLAQIRKTYKQRFSIINRLSASVQQLGWKWELHPGYFENTDYKPARRKKRYDAMKPQTLWIETALPVFQIIIYGELFAQSMDAFLADPEGKSLPRFSKNTRMEYLRTLPSSRGGWYYDFVHLLEWVAVKPGWEMKWTRAIRHYLDPECVQDTCIPGNASLGSHQHAPRDPAKARLLMSALEMQGLDGMGFILYKRPERLSGQYLDGALRINEQVSRLSPSTCEAFEVPDVRRELASVWKEFHA</sequence>
<reference evidence="2" key="1">
    <citation type="journal article" date="2017" name="Genome Biol.">
        <title>Comparative genomics reveals high biological diversity and specific adaptations in the industrially and medically important fungal genus Aspergillus.</title>
        <authorList>
            <person name="de Vries R.P."/>
            <person name="Riley R."/>
            <person name="Wiebenga A."/>
            <person name="Aguilar-Osorio G."/>
            <person name="Amillis S."/>
            <person name="Uchima C.A."/>
            <person name="Anderluh G."/>
            <person name="Asadollahi M."/>
            <person name="Askin M."/>
            <person name="Barry K."/>
            <person name="Battaglia E."/>
            <person name="Bayram O."/>
            <person name="Benocci T."/>
            <person name="Braus-Stromeyer S.A."/>
            <person name="Caldana C."/>
            <person name="Canovas D."/>
            <person name="Cerqueira G.C."/>
            <person name="Chen F."/>
            <person name="Chen W."/>
            <person name="Choi C."/>
            <person name="Clum A."/>
            <person name="Dos Santos R.A."/>
            <person name="Damasio A.R."/>
            <person name="Diallinas G."/>
            <person name="Emri T."/>
            <person name="Fekete E."/>
            <person name="Flipphi M."/>
            <person name="Freyberg S."/>
            <person name="Gallo A."/>
            <person name="Gournas C."/>
            <person name="Habgood R."/>
            <person name="Hainaut M."/>
            <person name="Harispe M.L."/>
            <person name="Henrissat B."/>
            <person name="Hilden K.S."/>
            <person name="Hope R."/>
            <person name="Hossain A."/>
            <person name="Karabika E."/>
            <person name="Karaffa L."/>
            <person name="Karanyi Z."/>
            <person name="Krasevec N."/>
            <person name="Kuo A."/>
            <person name="Kusch H."/>
            <person name="LaButti K."/>
            <person name="Lagendijk E.L."/>
            <person name="Lapidus A."/>
            <person name="Levasseur A."/>
            <person name="Lindquist E."/>
            <person name="Lipzen A."/>
            <person name="Logrieco A.F."/>
            <person name="MacCabe A."/>
            <person name="Maekelae M.R."/>
            <person name="Malavazi I."/>
            <person name="Melin P."/>
            <person name="Meyer V."/>
            <person name="Mielnichuk N."/>
            <person name="Miskei M."/>
            <person name="Molnar A.P."/>
            <person name="Mule G."/>
            <person name="Ngan C.Y."/>
            <person name="Orejas M."/>
            <person name="Orosz E."/>
            <person name="Ouedraogo J.P."/>
            <person name="Overkamp K.M."/>
            <person name="Park H.-S."/>
            <person name="Perrone G."/>
            <person name="Piumi F."/>
            <person name="Punt P.J."/>
            <person name="Ram A.F."/>
            <person name="Ramon A."/>
            <person name="Rauscher S."/>
            <person name="Record E."/>
            <person name="Riano-Pachon D.M."/>
            <person name="Robert V."/>
            <person name="Roehrig J."/>
            <person name="Ruller R."/>
            <person name="Salamov A."/>
            <person name="Salih N.S."/>
            <person name="Samson R.A."/>
            <person name="Sandor E."/>
            <person name="Sanguinetti M."/>
            <person name="Schuetze T."/>
            <person name="Sepcic K."/>
            <person name="Shelest E."/>
            <person name="Sherlock G."/>
            <person name="Sophianopoulou V."/>
            <person name="Squina F.M."/>
            <person name="Sun H."/>
            <person name="Susca A."/>
            <person name="Todd R.B."/>
            <person name="Tsang A."/>
            <person name="Unkles S.E."/>
            <person name="van de Wiele N."/>
            <person name="van Rossen-Uffink D."/>
            <person name="Oliveira J.V."/>
            <person name="Vesth T.C."/>
            <person name="Visser J."/>
            <person name="Yu J.-H."/>
            <person name="Zhou M."/>
            <person name="Andersen M.R."/>
            <person name="Archer D.B."/>
            <person name="Baker S.E."/>
            <person name="Benoit I."/>
            <person name="Brakhage A.A."/>
            <person name="Braus G.H."/>
            <person name="Fischer R."/>
            <person name="Frisvad J.C."/>
            <person name="Goldman G.H."/>
            <person name="Houbraken J."/>
            <person name="Oakley B."/>
            <person name="Pocsi I."/>
            <person name="Scazzocchio C."/>
            <person name="Seiboth B."/>
            <person name="vanKuyk P.A."/>
            <person name="Wortman J."/>
            <person name="Dyer P.S."/>
            <person name="Grigoriev I.V."/>
        </authorList>
    </citation>
    <scope>NUCLEOTIDE SEQUENCE [LARGE SCALE GENOMIC DNA]</scope>
    <source>
        <strain evidence="2">CBS 583.65</strain>
    </source>
</reference>
<gene>
    <name evidence="1" type="ORF">ASPVEDRAFT_25145</name>
</gene>
<accession>A0A1L9P9S4</accession>
<name>A0A1L9P9S4_ASPVE</name>
<dbReference type="VEuPathDB" id="FungiDB:ASPVEDRAFT_25145"/>
<dbReference type="OrthoDB" id="2853639at2759"/>
<organism evidence="1 2">
    <name type="scientific">Aspergillus versicolor CBS 583.65</name>
    <dbReference type="NCBI Taxonomy" id="1036611"/>
    <lineage>
        <taxon>Eukaryota</taxon>
        <taxon>Fungi</taxon>
        <taxon>Dikarya</taxon>
        <taxon>Ascomycota</taxon>
        <taxon>Pezizomycotina</taxon>
        <taxon>Eurotiomycetes</taxon>
        <taxon>Eurotiomycetidae</taxon>
        <taxon>Eurotiales</taxon>
        <taxon>Aspergillaceae</taxon>
        <taxon>Aspergillus</taxon>
        <taxon>Aspergillus subgen. Nidulantes</taxon>
    </lineage>
</organism>
<dbReference type="RefSeq" id="XP_040664011.1">
    <property type="nucleotide sequence ID" value="XM_040809746.1"/>
</dbReference>
<dbReference type="EMBL" id="KV878126">
    <property type="protein sequence ID" value="OJI98248.1"/>
    <property type="molecule type" value="Genomic_DNA"/>
</dbReference>
<dbReference type="Proteomes" id="UP000184073">
    <property type="component" value="Unassembled WGS sequence"/>
</dbReference>
<proteinExistence type="predicted"/>
<evidence type="ECO:0000313" key="2">
    <source>
        <dbReference type="Proteomes" id="UP000184073"/>
    </source>
</evidence>
<keyword evidence="2" id="KW-1185">Reference proteome</keyword>
<dbReference type="STRING" id="1036611.A0A1L9P9S4"/>
<dbReference type="AlphaFoldDB" id="A0A1L9P9S4"/>
<evidence type="ECO:0000313" key="1">
    <source>
        <dbReference type="EMBL" id="OJI98248.1"/>
    </source>
</evidence>
<dbReference type="GeneID" id="63725257"/>
<protein>
    <submittedName>
        <fullName evidence="1">Uncharacterized protein</fullName>
    </submittedName>
</protein>